<dbReference type="PANTHER" id="PTHR33939:SF1">
    <property type="entry name" value="DUF4371 DOMAIN-CONTAINING PROTEIN"/>
    <property type="match status" value="1"/>
</dbReference>
<dbReference type="Pfam" id="PF13358">
    <property type="entry name" value="DDE_3"/>
    <property type="match status" value="1"/>
</dbReference>
<dbReference type="AlphaFoldDB" id="A0A8T0FRN4"/>
<gene>
    <name evidence="3" type="ORF">HNY73_003799</name>
</gene>
<reference evidence="3" key="2">
    <citation type="submission" date="2020-06" db="EMBL/GenBank/DDBJ databases">
        <authorList>
            <person name="Sheffer M."/>
        </authorList>
    </citation>
    <scope>NUCLEOTIDE SEQUENCE</scope>
</reference>
<evidence type="ECO:0000313" key="3">
    <source>
        <dbReference type="EMBL" id="KAF8792160.1"/>
    </source>
</evidence>
<accession>A0A8T0FRN4</accession>
<evidence type="ECO:0000259" key="2">
    <source>
        <dbReference type="Pfam" id="PF13358"/>
    </source>
</evidence>
<dbReference type="Proteomes" id="UP000807504">
    <property type="component" value="Unassembled WGS sequence"/>
</dbReference>
<dbReference type="Gene3D" id="3.30.420.10">
    <property type="entry name" value="Ribonuclease H-like superfamily/Ribonuclease H"/>
    <property type="match status" value="1"/>
</dbReference>
<feature type="domain" description="Tc1-like transposase DDE" evidence="2">
    <location>
        <begin position="105"/>
        <end position="233"/>
    </location>
</feature>
<protein>
    <recommendedName>
        <fullName evidence="2">Tc1-like transposase DDE domain-containing protein</fullName>
    </recommendedName>
</protein>
<dbReference type="InterPro" id="IPR038717">
    <property type="entry name" value="Tc1-like_DDE_dom"/>
</dbReference>
<organism evidence="3 4">
    <name type="scientific">Argiope bruennichi</name>
    <name type="common">Wasp spider</name>
    <name type="synonym">Aranea bruennichi</name>
    <dbReference type="NCBI Taxonomy" id="94029"/>
    <lineage>
        <taxon>Eukaryota</taxon>
        <taxon>Metazoa</taxon>
        <taxon>Ecdysozoa</taxon>
        <taxon>Arthropoda</taxon>
        <taxon>Chelicerata</taxon>
        <taxon>Arachnida</taxon>
        <taxon>Araneae</taxon>
        <taxon>Araneomorphae</taxon>
        <taxon>Entelegynae</taxon>
        <taxon>Araneoidea</taxon>
        <taxon>Araneidae</taxon>
        <taxon>Argiope</taxon>
    </lineage>
</organism>
<reference evidence="3" key="1">
    <citation type="journal article" date="2020" name="bioRxiv">
        <title>Chromosome-level reference genome of the European wasp spider Argiope bruennichi: a resource for studies on range expansion and evolutionary adaptation.</title>
        <authorList>
            <person name="Sheffer M.M."/>
            <person name="Hoppe A."/>
            <person name="Krehenwinkel H."/>
            <person name="Uhl G."/>
            <person name="Kuss A.W."/>
            <person name="Jensen L."/>
            <person name="Jensen C."/>
            <person name="Gillespie R.G."/>
            <person name="Hoff K.J."/>
            <person name="Prost S."/>
        </authorList>
    </citation>
    <scope>NUCLEOTIDE SEQUENCE</scope>
</reference>
<dbReference type="EMBL" id="JABXBU010000003">
    <property type="protein sequence ID" value="KAF8792160.1"/>
    <property type="molecule type" value="Genomic_DNA"/>
</dbReference>
<name>A0A8T0FRN4_ARGBR</name>
<evidence type="ECO:0000313" key="4">
    <source>
        <dbReference type="Proteomes" id="UP000807504"/>
    </source>
</evidence>
<comment type="caution">
    <text evidence="3">The sequence shown here is derived from an EMBL/GenBank/DDBJ whole genome shotgun (WGS) entry which is preliminary data.</text>
</comment>
<proteinExistence type="predicted"/>
<dbReference type="GO" id="GO:0003676">
    <property type="term" value="F:nucleic acid binding"/>
    <property type="evidence" value="ECO:0007669"/>
    <property type="project" value="InterPro"/>
</dbReference>
<feature type="compositionally biased region" description="Acidic residues" evidence="1">
    <location>
        <begin position="293"/>
        <end position="309"/>
    </location>
</feature>
<evidence type="ECO:0000256" key="1">
    <source>
        <dbReference type="SAM" id="MobiDB-lite"/>
    </source>
</evidence>
<keyword evidence="4" id="KW-1185">Reference proteome</keyword>
<sequence>MNFRWKKCVNNRKVLMERPDIVFWRHRYLREMRCHRKAGRPIVYIDETWVDSNLTFKKCWQDDTVLGVTANVNSKNRLIVVHAGSSTGFLTGALLVYKASTKSGDYHGQMNYENIKKWVLEKLLPNLQPNSVVCMDNAPYHTTVENPTPTKYSTKKVMIDWLKNNRIPCDQKMRKAELFSLIDSNRPKKIVYKIDNLIEKEGHEVIRLPPYHCDLNAIEFVWSSVKRIIKERNVTGDLSLDNLKSLLQTAITEVTSAEWAAHCKHVEKLENNYWEKDGLLEDLVDELSFQIDTNDDSDSEETETCESDLEDFKMLE</sequence>
<feature type="region of interest" description="Disordered" evidence="1">
    <location>
        <begin position="293"/>
        <end position="316"/>
    </location>
</feature>
<dbReference type="PANTHER" id="PTHR33939">
    <property type="entry name" value="PROTEIN CBG22215"/>
    <property type="match status" value="1"/>
</dbReference>
<dbReference type="InterPro" id="IPR036397">
    <property type="entry name" value="RNaseH_sf"/>
</dbReference>